<sequence length="64" mass="7535">MDKIRSRLQVPKAQTWNECASLIIRDSLYLAWPVASLGEDIRETRRRQLRKVDAIDEEDEYDDG</sequence>
<comment type="caution">
    <text evidence="1">The sequence shown here is derived from an EMBL/GenBank/DDBJ whole genome shotgun (WGS) entry which is preliminary data.</text>
</comment>
<evidence type="ECO:0000313" key="1">
    <source>
        <dbReference type="EMBL" id="KAL3870971.1"/>
    </source>
</evidence>
<accession>A0ABD3WC36</accession>
<protein>
    <submittedName>
        <fullName evidence="1">Uncharacterized protein</fullName>
    </submittedName>
</protein>
<proteinExistence type="predicted"/>
<organism evidence="1 2">
    <name type="scientific">Sinanodonta woodiana</name>
    <name type="common">Chinese pond mussel</name>
    <name type="synonym">Anodonta woodiana</name>
    <dbReference type="NCBI Taxonomy" id="1069815"/>
    <lineage>
        <taxon>Eukaryota</taxon>
        <taxon>Metazoa</taxon>
        <taxon>Spiralia</taxon>
        <taxon>Lophotrochozoa</taxon>
        <taxon>Mollusca</taxon>
        <taxon>Bivalvia</taxon>
        <taxon>Autobranchia</taxon>
        <taxon>Heteroconchia</taxon>
        <taxon>Palaeoheterodonta</taxon>
        <taxon>Unionida</taxon>
        <taxon>Unionoidea</taxon>
        <taxon>Unionidae</taxon>
        <taxon>Unioninae</taxon>
        <taxon>Sinanodonta</taxon>
    </lineage>
</organism>
<dbReference type="EMBL" id="JBJQND010000007">
    <property type="protein sequence ID" value="KAL3870971.1"/>
    <property type="molecule type" value="Genomic_DNA"/>
</dbReference>
<name>A0ABD3WC36_SINWO</name>
<keyword evidence="2" id="KW-1185">Reference proteome</keyword>
<dbReference type="AlphaFoldDB" id="A0ABD3WC36"/>
<evidence type="ECO:0000313" key="2">
    <source>
        <dbReference type="Proteomes" id="UP001634394"/>
    </source>
</evidence>
<reference evidence="1 2" key="1">
    <citation type="submission" date="2024-11" db="EMBL/GenBank/DDBJ databases">
        <title>Chromosome-level genome assembly of the freshwater bivalve Anodonta woodiana.</title>
        <authorList>
            <person name="Chen X."/>
        </authorList>
    </citation>
    <scope>NUCLEOTIDE SEQUENCE [LARGE SCALE GENOMIC DNA]</scope>
    <source>
        <strain evidence="1">MN2024</strain>
        <tissue evidence="1">Gills</tissue>
    </source>
</reference>
<dbReference type="Proteomes" id="UP001634394">
    <property type="component" value="Unassembled WGS sequence"/>
</dbReference>
<feature type="non-terminal residue" evidence="1">
    <location>
        <position position="64"/>
    </location>
</feature>
<gene>
    <name evidence="1" type="ORF">ACJMK2_038996</name>
</gene>